<dbReference type="OrthoDB" id="79452at2759"/>
<dbReference type="GO" id="GO:0005096">
    <property type="term" value="F:GTPase activator activity"/>
    <property type="evidence" value="ECO:0007669"/>
    <property type="project" value="UniProtKB-KW"/>
</dbReference>
<evidence type="ECO:0000313" key="3">
    <source>
        <dbReference type="EMBL" id="SAM08688.1"/>
    </source>
</evidence>
<organism evidence="3">
    <name type="scientific">Absidia glauca</name>
    <name type="common">Pin mould</name>
    <dbReference type="NCBI Taxonomy" id="4829"/>
    <lineage>
        <taxon>Eukaryota</taxon>
        <taxon>Fungi</taxon>
        <taxon>Fungi incertae sedis</taxon>
        <taxon>Mucoromycota</taxon>
        <taxon>Mucoromycotina</taxon>
        <taxon>Mucoromycetes</taxon>
        <taxon>Mucorales</taxon>
        <taxon>Cunninghamellaceae</taxon>
        <taxon>Absidia</taxon>
    </lineage>
</organism>
<dbReference type="InterPro" id="IPR000198">
    <property type="entry name" value="RhoGAP_dom"/>
</dbReference>
<evidence type="ECO:0000259" key="2">
    <source>
        <dbReference type="PROSITE" id="PS50238"/>
    </source>
</evidence>
<accession>A0A168SNE1</accession>
<dbReference type="InterPro" id="IPR008936">
    <property type="entry name" value="Rho_GTPase_activation_prot"/>
</dbReference>
<dbReference type="SUPFAM" id="SSF51126">
    <property type="entry name" value="Pectin lyase-like"/>
    <property type="match status" value="1"/>
</dbReference>
<dbReference type="Proteomes" id="UP000078561">
    <property type="component" value="Unassembled WGS sequence"/>
</dbReference>
<keyword evidence="4" id="KW-1185">Reference proteome</keyword>
<dbReference type="InParanoid" id="A0A168SNE1"/>
<dbReference type="STRING" id="4829.A0A168SNE1"/>
<dbReference type="Gene3D" id="1.10.555.10">
    <property type="entry name" value="Rho GTPase activation protein"/>
    <property type="match status" value="1"/>
</dbReference>
<proteinExistence type="predicted"/>
<dbReference type="CDD" id="cd00159">
    <property type="entry name" value="RhoGAP"/>
    <property type="match status" value="1"/>
</dbReference>
<dbReference type="InterPro" id="IPR011050">
    <property type="entry name" value="Pectin_lyase_fold/virulence"/>
</dbReference>
<dbReference type="EMBL" id="LT554917">
    <property type="protein sequence ID" value="SAM08688.1"/>
    <property type="molecule type" value="Genomic_DNA"/>
</dbReference>
<dbReference type="InterPro" id="IPR051025">
    <property type="entry name" value="RhoGAP"/>
</dbReference>
<dbReference type="PROSITE" id="PS50238">
    <property type="entry name" value="RHOGAP"/>
    <property type="match status" value="1"/>
</dbReference>
<evidence type="ECO:0000313" key="4">
    <source>
        <dbReference type="Proteomes" id="UP000078561"/>
    </source>
</evidence>
<dbReference type="SMART" id="SM00324">
    <property type="entry name" value="RhoGAP"/>
    <property type="match status" value="1"/>
</dbReference>
<keyword evidence="1" id="KW-0343">GTPase activation</keyword>
<reference evidence="3" key="1">
    <citation type="submission" date="2016-04" db="EMBL/GenBank/DDBJ databases">
        <authorList>
            <person name="Evans L.H."/>
            <person name="Alamgir A."/>
            <person name="Owens N."/>
            <person name="Weber N.D."/>
            <person name="Virtaneva K."/>
            <person name="Barbian K."/>
            <person name="Babar A."/>
            <person name="Rosenke K."/>
        </authorList>
    </citation>
    <scope>NUCLEOTIDE SEQUENCE [LARGE SCALE GENOMIC DNA]</scope>
    <source>
        <strain evidence="3">CBS 101.48</strain>
    </source>
</reference>
<dbReference type="PANTHER" id="PTHR15228">
    <property type="entry name" value="SPERMATHECAL PHYSIOLOGY VARIANT"/>
    <property type="match status" value="1"/>
</dbReference>
<dbReference type="AlphaFoldDB" id="A0A168SNE1"/>
<evidence type="ECO:0000256" key="1">
    <source>
        <dbReference type="ARBA" id="ARBA00022468"/>
    </source>
</evidence>
<dbReference type="GO" id="GO:0007165">
    <property type="term" value="P:signal transduction"/>
    <property type="evidence" value="ECO:0007669"/>
    <property type="project" value="InterPro"/>
</dbReference>
<sequence>MRKFNHLLLSTLESLERLNASSHDHTADNLDANLHDNSPLSEQSLKNPKAVYLDPSGKLVYPAYNQGGDQILNFASAGYMESVKPIPGTSDMVKIVIEVNPLNADDTERIQKALDWVGNLPMDSSTGIRGAVQIQSGTYNLKRPLEFRRSGVILQGDSLGGTLLRNIGGGNHLIRITGEPNTLAKKRAPISDENIPVGSTQVTVKHADRRFQPGDTVVVAVQFNADWVKAIGMDVIHPKGDTTKNNGWKPGKFEHLRRVLFVQGDKVTLNSPLTTRLEQQYGGGYVEIYASHRVQNVGIQHLTFEDPRNANRTKEDIMLNEKAKVKDYRFAGEMFDQVLIEMDHADNCWVKQVTSVWWRNFIRMGTNTLAVTLQQCRHTFPPGDSTVFQPSTPLVGQFAFELSGQQILIEQCHAEHSFHAFSFKGRVPGPNVILQSSAVGRLGDVGPHMKWSSGQLYDNCNIEGQLIIQDSTQWHGCTKPAFGTEFFIFVKRTMRVRKPPLFGSPIATGIAKSSFLTDTGLIIPGVVARCFEEINKDLEVEGLFRRSGATSVLNQLQEQFEQSNNPFDVIPAASVTTVHYWTGLLKRYLQLLPEALIPLSYQSLFLQAHETENALERFQEIMHSMPVEHRHLLVYLLRSICTMVEHKHSNHMTASTMAIIVAPTFIQMDAVSQLMQQSAPSLKLTHIPSWQRAARRLLSFSSRKHSDINQSLSSLSTHSVPFPLYQPQHILQLELVKQSAQWTRIVECLIQHSLLFVELPLEGKLPDKEYASIQSPPRSFLPDAITAASSAKSPVAAHSQHQIKNFDIANLEFRASKELLGIFEDVKIPLHFKKDTVNNINPRAKYVTILQHWRSREEQSLNSAYHSSKQSDTSSNSIKDISSDWLRVWSKKSLFIEPTTETNISYSHLQLYQH</sequence>
<name>A0A168SNE1_ABSGL</name>
<protein>
    <recommendedName>
        <fullName evidence="2">Rho-GAP domain-containing protein</fullName>
    </recommendedName>
</protein>
<dbReference type="PANTHER" id="PTHR15228:SF25">
    <property type="entry name" value="F-BAR DOMAIN-CONTAINING PROTEIN"/>
    <property type="match status" value="1"/>
</dbReference>
<gene>
    <name evidence="3" type="primary">ABSGL_14352.1 scaffold 14478</name>
</gene>
<dbReference type="SUPFAM" id="SSF48350">
    <property type="entry name" value="GTPase activation domain, GAP"/>
    <property type="match status" value="1"/>
</dbReference>
<dbReference type="InterPro" id="IPR012334">
    <property type="entry name" value="Pectin_lyas_fold"/>
</dbReference>
<dbReference type="Gene3D" id="2.160.20.10">
    <property type="entry name" value="Single-stranded right-handed beta-helix, Pectin lyase-like"/>
    <property type="match status" value="1"/>
</dbReference>
<feature type="domain" description="Rho-GAP" evidence="2">
    <location>
        <begin position="514"/>
        <end position="705"/>
    </location>
</feature>
<dbReference type="Pfam" id="PF00620">
    <property type="entry name" value="RhoGAP"/>
    <property type="match status" value="1"/>
</dbReference>